<dbReference type="RefSeq" id="WP_323450164.1">
    <property type="nucleotide sequence ID" value="NZ_BSBI01000013.1"/>
</dbReference>
<dbReference type="EMBL" id="BSBI01000013">
    <property type="protein sequence ID" value="GLF98180.1"/>
    <property type="molecule type" value="Genomic_DNA"/>
</dbReference>
<reference evidence="1 2" key="1">
    <citation type="submission" date="2022-10" db="EMBL/GenBank/DDBJ databases">
        <title>Draft genome sequence of Streptomyces sp. YSPA8.</title>
        <authorList>
            <person name="Moriuchi R."/>
            <person name="Dohra H."/>
            <person name="Yamamura H."/>
            <person name="Kodani S."/>
        </authorList>
    </citation>
    <scope>NUCLEOTIDE SEQUENCE [LARGE SCALE GENOMIC DNA]</scope>
    <source>
        <strain evidence="1 2">YSPA8</strain>
    </source>
</reference>
<accession>A0ABQ5P6T2</accession>
<gene>
    <name evidence="1" type="ORF">SYYSPA8_27805</name>
</gene>
<organism evidence="1 2">
    <name type="scientific">Streptomyces yaizuensis</name>
    <dbReference type="NCBI Taxonomy" id="2989713"/>
    <lineage>
        <taxon>Bacteria</taxon>
        <taxon>Bacillati</taxon>
        <taxon>Actinomycetota</taxon>
        <taxon>Actinomycetes</taxon>
        <taxon>Kitasatosporales</taxon>
        <taxon>Streptomycetaceae</taxon>
        <taxon>Streptomyces</taxon>
    </lineage>
</organism>
<protein>
    <submittedName>
        <fullName evidence="1">Uncharacterized protein</fullName>
    </submittedName>
</protein>
<name>A0ABQ5P6T2_9ACTN</name>
<comment type="caution">
    <text evidence="1">The sequence shown here is derived from an EMBL/GenBank/DDBJ whole genome shotgun (WGS) entry which is preliminary data.</text>
</comment>
<evidence type="ECO:0000313" key="2">
    <source>
        <dbReference type="Proteomes" id="UP001291653"/>
    </source>
</evidence>
<keyword evidence="2" id="KW-1185">Reference proteome</keyword>
<sequence length="99" mass="11322">MTSENDRDAEEYAADMRNARIIDTNLARLCTHDPDARHAFGDVTFTAALTDRRLNQRLGTALENYAKAKYAEGRMDQYGDLFRRTDDFDPAEWDTSAEV</sequence>
<dbReference type="Proteomes" id="UP001291653">
    <property type="component" value="Unassembled WGS sequence"/>
</dbReference>
<evidence type="ECO:0000313" key="1">
    <source>
        <dbReference type="EMBL" id="GLF98180.1"/>
    </source>
</evidence>
<proteinExistence type="predicted"/>